<proteinExistence type="predicted"/>
<accession>A0A6C0H1X8</accession>
<dbReference type="EMBL" id="MN739852">
    <property type="protein sequence ID" value="QHT74564.1"/>
    <property type="molecule type" value="Genomic_DNA"/>
</dbReference>
<sequence>MNTPYFVPNTTVTVTSTKNLGGPFQGYSPQQTLTNFKDSNQVLERRIVRGSWNNQNALGTVNGKSRIVTPFRAVNNLGDFLGRQNYVCGGSNQVNANKPGWKGHIGSIISRCDNTGVAASVCNNRFVPDSSDYIRYKKQSAMVKNYNDITFGGDQSNASYSAIMRVHRF</sequence>
<protein>
    <submittedName>
        <fullName evidence="1">Uncharacterized protein</fullName>
    </submittedName>
</protein>
<organism evidence="1">
    <name type="scientific">viral metagenome</name>
    <dbReference type="NCBI Taxonomy" id="1070528"/>
    <lineage>
        <taxon>unclassified sequences</taxon>
        <taxon>metagenomes</taxon>
        <taxon>organismal metagenomes</taxon>
    </lineage>
</organism>
<name>A0A6C0H1X8_9ZZZZ</name>
<dbReference type="AlphaFoldDB" id="A0A6C0H1X8"/>
<reference evidence="1" key="1">
    <citation type="journal article" date="2020" name="Nature">
        <title>Giant virus diversity and host interactions through global metagenomics.</title>
        <authorList>
            <person name="Schulz F."/>
            <person name="Roux S."/>
            <person name="Paez-Espino D."/>
            <person name="Jungbluth S."/>
            <person name="Walsh D.A."/>
            <person name="Denef V.J."/>
            <person name="McMahon K.D."/>
            <person name="Konstantinidis K.T."/>
            <person name="Eloe-Fadrosh E.A."/>
            <person name="Kyrpides N.C."/>
            <person name="Woyke T."/>
        </authorList>
    </citation>
    <scope>NUCLEOTIDE SEQUENCE</scope>
    <source>
        <strain evidence="1">GVMAG-M-3300023179-59</strain>
    </source>
</reference>
<evidence type="ECO:0000313" key="1">
    <source>
        <dbReference type="EMBL" id="QHT74564.1"/>
    </source>
</evidence>